<feature type="transmembrane region" description="Helical" evidence="1">
    <location>
        <begin position="106"/>
        <end position="123"/>
    </location>
</feature>
<feature type="transmembrane region" description="Helical" evidence="1">
    <location>
        <begin position="83"/>
        <end position="100"/>
    </location>
</feature>
<proteinExistence type="predicted"/>
<sequence>MTATAAARPPRPSARRRAVRRFVPPQHGAWAMLLLPWLTGVLVAGFRWPHAPLLGAWLAGYLASYYALQAVKTRRLRRFRAPLLAYAPVAAVLGAVVVAARPGVLAYAPAYALLLAVNVAYAWRRRERALANDLASVAQSCLMVLVAATVAGEPPATVGVAFTAVLLYFAGTVLYVKTMIRERGSAAYRRASVAYHLVAAAVAAWLSVPLGVVFALLLARAWLLPRRRLAPVRVGLIEIAGCLAVLGAILLS</sequence>
<keyword evidence="1" id="KW-0812">Transmembrane</keyword>
<keyword evidence="1" id="KW-0472">Membrane</keyword>
<dbReference type="AlphaFoldDB" id="A0A2T0SFF9"/>
<dbReference type="InterPro" id="IPR025576">
    <property type="entry name" value="YwiC"/>
</dbReference>
<protein>
    <submittedName>
        <fullName evidence="2">YwiC-like protein</fullName>
    </submittedName>
</protein>
<evidence type="ECO:0000256" key="1">
    <source>
        <dbReference type="SAM" id="Phobius"/>
    </source>
</evidence>
<gene>
    <name evidence="2" type="ORF">CLV70_102355</name>
</gene>
<dbReference type="RefSeq" id="WP_245908048.1">
    <property type="nucleotide sequence ID" value="NZ_PVZG01000002.1"/>
</dbReference>
<organism evidence="2 3">
    <name type="scientific">Pseudosporangium ferrugineum</name>
    <dbReference type="NCBI Taxonomy" id="439699"/>
    <lineage>
        <taxon>Bacteria</taxon>
        <taxon>Bacillati</taxon>
        <taxon>Actinomycetota</taxon>
        <taxon>Actinomycetes</taxon>
        <taxon>Micromonosporales</taxon>
        <taxon>Micromonosporaceae</taxon>
        <taxon>Pseudosporangium</taxon>
    </lineage>
</organism>
<feature type="transmembrane region" description="Helical" evidence="1">
    <location>
        <begin position="29"/>
        <end position="48"/>
    </location>
</feature>
<feature type="transmembrane region" description="Helical" evidence="1">
    <location>
        <begin position="130"/>
        <end position="150"/>
    </location>
</feature>
<comment type="caution">
    <text evidence="2">The sequence shown here is derived from an EMBL/GenBank/DDBJ whole genome shotgun (WGS) entry which is preliminary data.</text>
</comment>
<evidence type="ECO:0000313" key="2">
    <source>
        <dbReference type="EMBL" id="PRY32144.1"/>
    </source>
</evidence>
<reference evidence="2 3" key="1">
    <citation type="submission" date="2018-03" db="EMBL/GenBank/DDBJ databases">
        <title>Genomic Encyclopedia of Archaeal and Bacterial Type Strains, Phase II (KMG-II): from individual species to whole genera.</title>
        <authorList>
            <person name="Goeker M."/>
        </authorList>
    </citation>
    <scope>NUCLEOTIDE SEQUENCE [LARGE SCALE GENOMIC DNA]</scope>
    <source>
        <strain evidence="2 3">DSM 45348</strain>
    </source>
</reference>
<dbReference type="EMBL" id="PVZG01000002">
    <property type="protein sequence ID" value="PRY32144.1"/>
    <property type="molecule type" value="Genomic_DNA"/>
</dbReference>
<name>A0A2T0SFF9_9ACTN</name>
<feature type="transmembrane region" description="Helical" evidence="1">
    <location>
        <begin position="54"/>
        <end position="71"/>
    </location>
</feature>
<feature type="transmembrane region" description="Helical" evidence="1">
    <location>
        <begin position="230"/>
        <end position="251"/>
    </location>
</feature>
<keyword evidence="3" id="KW-1185">Reference proteome</keyword>
<feature type="transmembrane region" description="Helical" evidence="1">
    <location>
        <begin position="156"/>
        <end position="176"/>
    </location>
</feature>
<evidence type="ECO:0000313" key="3">
    <source>
        <dbReference type="Proteomes" id="UP000239209"/>
    </source>
</evidence>
<dbReference type="Proteomes" id="UP000239209">
    <property type="component" value="Unassembled WGS sequence"/>
</dbReference>
<keyword evidence="1" id="KW-1133">Transmembrane helix</keyword>
<feature type="transmembrane region" description="Helical" evidence="1">
    <location>
        <begin position="197"/>
        <end position="218"/>
    </location>
</feature>
<dbReference type="Pfam" id="PF14256">
    <property type="entry name" value="YwiC"/>
    <property type="match status" value="1"/>
</dbReference>
<accession>A0A2T0SFF9</accession>